<feature type="region of interest" description="Disordered" evidence="1">
    <location>
        <begin position="104"/>
        <end position="126"/>
    </location>
</feature>
<gene>
    <name evidence="2" type="ORF">CFOL_v3_32324</name>
</gene>
<reference evidence="3" key="1">
    <citation type="submission" date="2016-04" db="EMBL/GenBank/DDBJ databases">
        <title>Cephalotus genome sequencing.</title>
        <authorList>
            <person name="Fukushima K."/>
            <person name="Hasebe M."/>
            <person name="Fang X."/>
        </authorList>
    </citation>
    <scope>NUCLEOTIDE SEQUENCE [LARGE SCALE GENOMIC DNA]</scope>
    <source>
        <strain evidence="3">cv. St1</strain>
    </source>
</reference>
<name>A0A1Q3D9B7_CEPFO</name>
<dbReference type="InterPro" id="IPR016197">
    <property type="entry name" value="Chromo-like_dom_sf"/>
</dbReference>
<dbReference type="EMBL" id="BDDD01005127">
    <property type="protein sequence ID" value="GAV88903.1"/>
    <property type="molecule type" value="Genomic_DNA"/>
</dbReference>
<keyword evidence="3" id="KW-1185">Reference proteome</keyword>
<sequence length="126" mass="14366">MLKPFKGSLPNDYIALPIATLLDKLLISPLAIVGRHSIWRQGNWIDQILVQWQDSPLEDATWEDVQEFQKLYPAFDLEDKVFLQEGRNDAPPICVGTGLLEGNDQSIMSRPKRETRAPSKLKDYMA</sequence>
<accession>A0A1Q3D9B7</accession>
<protein>
    <submittedName>
        <fullName evidence="2">Chromo domain-containing protein</fullName>
    </submittedName>
</protein>
<feature type="compositionally biased region" description="Basic and acidic residues" evidence="1">
    <location>
        <begin position="111"/>
        <end position="126"/>
    </location>
</feature>
<dbReference type="InParanoid" id="A0A1Q3D9B7"/>
<organism evidence="2 3">
    <name type="scientific">Cephalotus follicularis</name>
    <name type="common">Albany pitcher plant</name>
    <dbReference type="NCBI Taxonomy" id="3775"/>
    <lineage>
        <taxon>Eukaryota</taxon>
        <taxon>Viridiplantae</taxon>
        <taxon>Streptophyta</taxon>
        <taxon>Embryophyta</taxon>
        <taxon>Tracheophyta</taxon>
        <taxon>Spermatophyta</taxon>
        <taxon>Magnoliopsida</taxon>
        <taxon>eudicotyledons</taxon>
        <taxon>Gunneridae</taxon>
        <taxon>Pentapetalae</taxon>
        <taxon>rosids</taxon>
        <taxon>fabids</taxon>
        <taxon>Oxalidales</taxon>
        <taxon>Cephalotaceae</taxon>
        <taxon>Cephalotus</taxon>
    </lineage>
</organism>
<evidence type="ECO:0000313" key="3">
    <source>
        <dbReference type="Proteomes" id="UP000187406"/>
    </source>
</evidence>
<dbReference type="AlphaFoldDB" id="A0A1Q3D9B7"/>
<proteinExistence type="predicted"/>
<evidence type="ECO:0000256" key="1">
    <source>
        <dbReference type="SAM" id="MobiDB-lite"/>
    </source>
</evidence>
<dbReference type="Proteomes" id="UP000187406">
    <property type="component" value="Unassembled WGS sequence"/>
</dbReference>
<dbReference type="OrthoDB" id="1834438at2759"/>
<dbReference type="SUPFAM" id="SSF54160">
    <property type="entry name" value="Chromo domain-like"/>
    <property type="match status" value="1"/>
</dbReference>
<comment type="caution">
    <text evidence="2">The sequence shown here is derived from an EMBL/GenBank/DDBJ whole genome shotgun (WGS) entry which is preliminary data.</text>
</comment>
<evidence type="ECO:0000313" key="2">
    <source>
        <dbReference type="EMBL" id="GAV88903.1"/>
    </source>
</evidence>